<gene>
    <name evidence="2" type="ORF">QBC35DRAFT_517776</name>
</gene>
<organism evidence="2 3">
    <name type="scientific">Podospora australis</name>
    <dbReference type="NCBI Taxonomy" id="1536484"/>
    <lineage>
        <taxon>Eukaryota</taxon>
        <taxon>Fungi</taxon>
        <taxon>Dikarya</taxon>
        <taxon>Ascomycota</taxon>
        <taxon>Pezizomycotina</taxon>
        <taxon>Sordariomycetes</taxon>
        <taxon>Sordariomycetidae</taxon>
        <taxon>Sordariales</taxon>
        <taxon>Podosporaceae</taxon>
        <taxon>Podospora</taxon>
    </lineage>
</organism>
<dbReference type="AlphaFoldDB" id="A0AAN7AFQ5"/>
<dbReference type="EMBL" id="MU864503">
    <property type="protein sequence ID" value="KAK4184150.1"/>
    <property type="molecule type" value="Genomic_DNA"/>
</dbReference>
<name>A0AAN7AFQ5_9PEZI</name>
<keyword evidence="3" id="KW-1185">Reference proteome</keyword>
<evidence type="ECO:0000256" key="1">
    <source>
        <dbReference type="SAM" id="MobiDB-lite"/>
    </source>
</evidence>
<feature type="compositionally biased region" description="Low complexity" evidence="1">
    <location>
        <begin position="1"/>
        <end position="20"/>
    </location>
</feature>
<evidence type="ECO:0000313" key="3">
    <source>
        <dbReference type="Proteomes" id="UP001302126"/>
    </source>
</evidence>
<feature type="region of interest" description="Disordered" evidence="1">
    <location>
        <begin position="1"/>
        <end position="35"/>
    </location>
</feature>
<evidence type="ECO:0000313" key="2">
    <source>
        <dbReference type="EMBL" id="KAK4184150.1"/>
    </source>
</evidence>
<reference evidence="2" key="1">
    <citation type="journal article" date="2023" name="Mol. Phylogenet. Evol.">
        <title>Genome-scale phylogeny and comparative genomics of the fungal order Sordariales.</title>
        <authorList>
            <person name="Hensen N."/>
            <person name="Bonometti L."/>
            <person name="Westerberg I."/>
            <person name="Brannstrom I.O."/>
            <person name="Guillou S."/>
            <person name="Cros-Aarteil S."/>
            <person name="Calhoun S."/>
            <person name="Haridas S."/>
            <person name="Kuo A."/>
            <person name="Mondo S."/>
            <person name="Pangilinan J."/>
            <person name="Riley R."/>
            <person name="LaButti K."/>
            <person name="Andreopoulos B."/>
            <person name="Lipzen A."/>
            <person name="Chen C."/>
            <person name="Yan M."/>
            <person name="Daum C."/>
            <person name="Ng V."/>
            <person name="Clum A."/>
            <person name="Steindorff A."/>
            <person name="Ohm R.A."/>
            <person name="Martin F."/>
            <person name="Silar P."/>
            <person name="Natvig D.O."/>
            <person name="Lalanne C."/>
            <person name="Gautier V."/>
            <person name="Ament-Velasquez S.L."/>
            <person name="Kruys A."/>
            <person name="Hutchinson M.I."/>
            <person name="Powell A.J."/>
            <person name="Barry K."/>
            <person name="Miller A.N."/>
            <person name="Grigoriev I.V."/>
            <person name="Debuchy R."/>
            <person name="Gladieux P."/>
            <person name="Hiltunen Thoren M."/>
            <person name="Johannesson H."/>
        </authorList>
    </citation>
    <scope>NUCLEOTIDE SEQUENCE</scope>
    <source>
        <strain evidence="2">PSN309</strain>
    </source>
</reference>
<dbReference type="Proteomes" id="UP001302126">
    <property type="component" value="Unassembled WGS sequence"/>
</dbReference>
<proteinExistence type="predicted"/>
<sequence length="287" mass="32471">MEEDISPTSTPSPMTASPSMINTTKPFDPKPDQEEEKLPENLYHTTLTVIDHHSRTCGTTRHPYILGTHTDLSSAKEFALSCLQSSLNYSPADFTTYLPRSSFQGSEEDWPHGPNCLVYALHPCGQEFLIGLYETPNDSRFGPAAGRLGGEGDELHYVLSTKHIYAQDRDQENGGRRKSLMEDRGRGFQTTEIEGCFVPREKALERAREVLRWQKERGEFAQYDEREEFFSRVDWEEGKKGGTGKEEGSWPFGDEVVVHAVGQRGENFEVAIKTVSAARRRRSKCVF</sequence>
<reference evidence="2" key="2">
    <citation type="submission" date="2023-05" db="EMBL/GenBank/DDBJ databases">
        <authorList>
            <consortium name="Lawrence Berkeley National Laboratory"/>
            <person name="Steindorff A."/>
            <person name="Hensen N."/>
            <person name="Bonometti L."/>
            <person name="Westerberg I."/>
            <person name="Brannstrom I.O."/>
            <person name="Guillou S."/>
            <person name="Cros-Aarteil S."/>
            <person name="Calhoun S."/>
            <person name="Haridas S."/>
            <person name="Kuo A."/>
            <person name="Mondo S."/>
            <person name="Pangilinan J."/>
            <person name="Riley R."/>
            <person name="Labutti K."/>
            <person name="Andreopoulos B."/>
            <person name="Lipzen A."/>
            <person name="Chen C."/>
            <person name="Yanf M."/>
            <person name="Daum C."/>
            <person name="Ng V."/>
            <person name="Clum A."/>
            <person name="Ohm R."/>
            <person name="Martin F."/>
            <person name="Silar P."/>
            <person name="Natvig D."/>
            <person name="Lalanne C."/>
            <person name="Gautier V."/>
            <person name="Ament-Velasquez S.L."/>
            <person name="Kruys A."/>
            <person name="Hutchinson M.I."/>
            <person name="Powell A.J."/>
            <person name="Barry K."/>
            <person name="Miller A.N."/>
            <person name="Grigoriev I.V."/>
            <person name="Debuchy R."/>
            <person name="Gladieux P."/>
            <person name="Thoren M.H."/>
            <person name="Johannesson H."/>
        </authorList>
    </citation>
    <scope>NUCLEOTIDE SEQUENCE</scope>
    <source>
        <strain evidence="2">PSN309</strain>
    </source>
</reference>
<accession>A0AAN7AFQ5</accession>
<comment type="caution">
    <text evidence="2">The sequence shown here is derived from an EMBL/GenBank/DDBJ whole genome shotgun (WGS) entry which is preliminary data.</text>
</comment>
<protein>
    <submittedName>
        <fullName evidence="2">Uncharacterized protein</fullName>
    </submittedName>
</protein>